<dbReference type="SUPFAM" id="SSF54928">
    <property type="entry name" value="RNA-binding domain, RBD"/>
    <property type="match status" value="1"/>
</dbReference>
<dbReference type="AlphaFoldDB" id="A0A830CM31"/>
<dbReference type="EMBL" id="BMAC01000648">
    <property type="protein sequence ID" value="GFQ00911.1"/>
    <property type="molecule type" value="Genomic_DNA"/>
</dbReference>
<organism evidence="1 2">
    <name type="scientific">Phtheirospermum japonicum</name>
    <dbReference type="NCBI Taxonomy" id="374723"/>
    <lineage>
        <taxon>Eukaryota</taxon>
        <taxon>Viridiplantae</taxon>
        <taxon>Streptophyta</taxon>
        <taxon>Embryophyta</taxon>
        <taxon>Tracheophyta</taxon>
        <taxon>Spermatophyta</taxon>
        <taxon>Magnoliopsida</taxon>
        <taxon>eudicotyledons</taxon>
        <taxon>Gunneridae</taxon>
        <taxon>Pentapetalae</taxon>
        <taxon>asterids</taxon>
        <taxon>lamiids</taxon>
        <taxon>Lamiales</taxon>
        <taxon>Orobanchaceae</taxon>
        <taxon>Orobanchaceae incertae sedis</taxon>
        <taxon>Phtheirospermum</taxon>
    </lineage>
</organism>
<proteinExistence type="predicted"/>
<dbReference type="GO" id="GO:0003676">
    <property type="term" value="F:nucleic acid binding"/>
    <property type="evidence" value="ECO:0007669"/>
    <property type="project" value="InterPro"/>
</dbReference>
<dbReference type="OrthoDB" id="2013327at2759"/>
<dbReference type="PANTHER" id="PTHR48167">
    <property type="entry name" value="EXPRESSED PROTEIN"/>
    <property type="match status" value="1"/>
</dbReference>
<evidence type="ECO:0000313" key="2">
    <source>
        <dbReference type="Proteomes" id="UP000653305"/>
    </source>
</evidence>
<dbReference type="PANTHER" id="PTHR48167:SF2">
    <property type="entry name" value="EXPRESSED PROTEIN"/>
    <property type="match status" value="1"/>
</dbReference>
<keyword evidence="2" id="KW-1185">Reference proteome</keyword>
<name>A0A830CM31_9LAMI</name>
<evidence type="ECO:0000313" key="1">
    <source>
        <dbReference type="EMBL" id="GFQ00911.1"/>
    </source>
</evidence>
<dbReference type="Proteomes" id="UP000653305">
    <property type="component" value="Unassembled WGS sequence"/>
</dbReference>
<comment type="caution">
    <text evidence="1">The sequence shown here is derived from an EMBL/GenBank/DDBJ whole genome shotgun (WGS) entry which is preliminary data.</text>
</comment>
<reference evidence="1" key="1">
    <citation type="submission" date="2020-07" db="EMBL/GenBank/DDBJ databases">
        <title>Ethylene signaling mediates host invasion by parasitic plants.</title>
        <authorList>
            <person name="Yoshida S."/>
        </authorList>
    </citation>
    <scope>NUCLEOTIDE SEQUENCE</scope>
    <source>
        <strain evidence="1">Okayama</strain>
    </source>
</reference>
<accession>A0A830CM31</accession>
<sequence>MIDITRATLLLGRINASSGVQLFYSRNANVSTVNSPFTANPKIRTISVAFLTPKVPKSAKMSQLSRAAMKWSRLISTAQPNRRLPSAFFASPKLFSTEAAESSLGSSGDQFLQTPSSGSVYARVGSITRYTTKGDILNLLEGCGLNPENLKVEYNRSYTPLTMMVEFPSRSGYDAAFKEINRKGRTYGMKMANKSEWDVTAPFDGKAILLSGIPSHALIDDIERFLSGCQYYSSSIDISYKQTSEGFLRMAVVRFPSQALAMHACITKNGGYCLNGQVSVHVLH</sequence>
<protein>
    <submittedName>
        <fullName evidence="1">Uncharacterized protein</fullName>
    </submittedName>
</protein>
<gene>
    <name evidence="1" type="ORF">PHJA_002235000</name>
</gene>
<dbReference type="InterPro" id="IPR035979">
    <property type="entry name" value="RBD_domain_sf"/>
</dbReference>